<keyword evidence="3" id="KW-1185">Reference proteome</keyword>
<protein>
    <recommendedName>
        <fullName evidence="1">SnoaL-like domain-containing protein</fullName>
    </recommendedName>
</protein>
<dbReference type="Proteomes" id="UP001501690">
    <property type="component" value="Unassembled WGS sequence"/>
</dbReference>
<feature type="domain" description="SnoaL-like" evidence="1">
    <location>
        <begin position="13"/>
        <end position="108"/>
    </location>
</feature>
<name>A0ABN2HRH5_9MICO</name>
<accession>A0ABN2HRH5</accession>
<dbReference type="InterPro" id="IPR037401">
    <property type="entry name" value="SnoaL-like"/>
</dbReference>
<dbReference type="InterPro" id="IPR032710">
    <property type="entry name" value="NTF2-like_dom_sf"/>
</dbReference>
<evidence type="ECO:0000313" key="3">
    <source>
        <dbReference type="Proteomes" id="UP001501690"/>
    </source>
</evidence>
<dbReference type="Gene3D" id="3.10.450.50">
    <property type="match status" value="1"/>
</dbReference>
<proteinExistence type="predicted"/>
<dbReference type="RefSeq" id="WP_344069264.1">
    <property type="nucleotide sequence ID" value="NZ_BAAAPL010000001.1"/>
</dbReference>
<organism evidence="2 3">
    <name type="scientific">Microbacterium sediminicola</name>
    <dbReference type="NCBI Taxonomy" id="415210"/>
    <lineage>
        <taxon>Bacteria</taxon>
        <taxon>Bacillati</taxon>
        <taxon>Actinomycetota</taxon>
        <taxon>Actinomycetes</taxon>
        <taxon>Micrococcales</taxon>
        <taxon>Microbacteriaceae</taxon>
        <taxon>Microbacterium</taxon>
    </lineage>
</organism>
<gene>
    <name evidence="2" type="ORF">GCM10009808_06740</name>
</gene>
<comment type="caution">
    <text evidence="2">The sequence shown here is derived from an EMBL/GenBank/DDBJ whole genome shotgun (WGS) entry which is preliminary data.</text>
</comment>
<evidence type="ECO:0000259" key="1">
    <source>
        <dbReference type="Pfam" id="PF12680"/>
    </source>
</evidence>
<sequence length="120" mass="13153">MTTIRDLQESAWDAECRHDIDTLLSHFHPDAVFHPAGQPPQRGHAAIRALTEDFYSSFPGLDIEIVGEWSSSDNSAAFQFRALLTDIGGGRSTLDGICLVTVADGVFTSVRYFEDAPEPV</sequence>
<dbReference type="EMBL" id="BAAAPL010000001">
    <property type="protein sequence ID" value="GAA1692310.1"/>
    <property type="molecule type" value="Genomic_DNA"/>
</dbReference>
<dbReference type="SUPFAM" id="SSF54427">
    <property type="entry name" value="NTF2-like"/>
    <property type="match status" value="1"/>
</dbReference>
<reference evidence="2 3" key="1">
    <citation type="journal article" date="2019" name="Int. J. Syst. Evol. Microbiol.">
        <title>The Global Catalogue of Microorganisms (GCM) 10K type strain sequencing project: providing services to taxonomists for standard genome sequencing and annotation.</title>
        <authorList>
            <consortium name="The Broad Institute Genomics Platform"/>
            <consortium name="The Broad Institute Genome Sequencing Center for Infectious Disease"/>
            <person name="Wu L."/>
            <person name="Ma J."/>
        </authorList>
    </citation>
    <scope>NUCLEOTIDE SEQUENCE [LARGE SCALE GENOMIC DNA]</scope>
    <source>
        <strain evidence="2 3">JCM 15577</strain>
    </source>
</reference>
<dbReference type="Pfam" id="PF12680">
    <property type="entry name" value="SnoaL_2"/>
    <property type="match status" value="1"/>
</dbReference>
<evidence type="ECO:0000313" key="2">
    <source>
        <dbReference type="EMBL" id="GAA1692310.1"/>
    </source>
</evidence>